<feature type="signal peptide" evidence="2">
    <location>
        <begin position="1"/>
        <end position="18"/>
    </location>
</feature>
<proteinExistence type="predicted"/>
<accession>A0A5Q2QEE3</accession>
<feature type="domain" description="VWFA" evidence="3">
    <location>
        <begin position="21"/>
        <end position="201"/>
    </location>
</feature>
<dbReference type="CDD" id="cd00198">
    <property type="entry name" value="vWFA"/>
    <property type="match status" value="1"/>
</dbReference>
<keyword evidence="1" id="KW-1133">Transmembrane helix</keyword>
<keyword evidence="1" id="KW-0472">Membrane</keyword>
<dbReference type="RefSeq" id="WP_153713900.1">
    <property type="nucleotide sequence ID" value="NZ_CP045871.1"/>
</dbReference>
<evidence type="ECO:0000313" key="5">
    <source>
        <dbReference type="Proteomes" id="UP000388235"/>
    </source>
</evidence>
<dbReference type="OrthoDB" id="798937at2"/>
<dbReference type="KEGG" id="llp:GH975_07355"/>
<sequence>MRFLGLVAGLTLALSSLAASDLRVLIDVSGSMKANDPESLRRPAAELIARLLPAQSRAGVWLFGTDTRTLVNYGNVDDDWRSATLTQAEQISSADQFTDIENALSMGLAPPTSAQRDCHVILVTDGLIDLKAGAAAIRESRARIESQLTRQAVAQDCRIHTLGLSSNADLALLSRLAQATGGLSASLSGAAELIPVLINALEIALPNNQLPVSEGRFTVDDSVKQQTVIALKGDGENPPLVLRSPSGRVITPESNIPGIEYEDTAGYQLYQITDPELGEWTVVGNQADRVFVESQLELALIDFPSTVEVGQPINLVTEIKRDGTPITAMPGLRVSATISQDGAVLQTLTLTAKGDLTGFQARLPELAAGDYQISVLARAAQIERKIDRSLRVIAIQAAAALESDTTQAITQFKAPARADASVDTSTQPASEASATPAEVLAAPVLQSGLTLSQWLWAIGGVLLAIIIALAFWLARAEKKS</sequence>
<evidence type="ECO:0000256" key="2">
    <source>
        <dbReference type="SAM" id="SignalP"/>
    </source>
</evidence>
<dbReference type="PROSITE" id="PS50234">
    <property type="entry name" value="VWFA"/>
    <property type="match status" value="1"/>
</dbReference>
<dbReference type="InterPro" id="IPR002035">
    <property type="entry name" value="VWF_A"/>
</dbReference>
<protein>
    <submittedName>
        <fullName evidence="4">VWA domain-containing protein</fullName>
    </submittedName>
</protein>
<evidence type="ECO:0000259" key="3">
    <source>
        <dbReference type="PROSITE" id="PS50234"/>
    </source>
</evidence>
<organism evidence="4 5">
    <name type="scientific">Litorivicinus lipolyticus</name>
    <dbReference type="NCBI Taxonomy" id="418701"/>
    <lineage>
        <taxon>Bacteria</taxon>
        <taxon>Pseudomonadati</taxon>
        <taxon>Pseudomonadota</taxon>
        <taxon>Gammaproteobacteria</taxon>
        <taxon>Oceanospirillales</taxon>
        <taxon>Litorivicinaceae</taxon>
        <taxon>Litorivicinus</taxon>
    </lineage>
</organism>
<dbReference type="SUPFAM" id="SSF53300">
    <property type="entry name" value="vWA-like"/>
    <property type="match status" value="1"/>
</dbReference>
<keyword evidence="2" id="KW-0732">Signal</keyword>
<feature type="transmembrane region" description="Helical" evidence="1">
    <location>
        <begin position="454"/>
        <end position="474"/>
    </location>
</feature>
<keyword evidence="1" id="KW-0812">Transmembrane</keyword>
<name>A0A5Q2QEE3_9GAMM</name>
<dbReference type="Pfam" id="PF13768">
    <property type="entry name" value="VWA_3"/>
    <property type="match status" value="1"/>
</dbReference>
<reference evidence="4 5" key="1">
    <citation type="submission" date="2019-11" db="EMBL/GenBank/DDBJ databases">
        <authorList>
            <person name="Khan S.A."/>
            <person name="Jeon C.O."/>
            <person name="Chun B.H."/>
        </authorList>
    </citation>
    <scope>NUCLEOTIDE SEQUENCE [LARGE SCALE GENOMIC DNA]</scope>
    <source>
        <strain evidence="4 5">IMCC 1097</strain>
    </source>
</reference>
<dbReference type="Proteomes" id="UP000388235">
    <property type="component" value="Chromosome"/>
</dbReference>
<dbReference type="EMBL" id="CP045871">
    <property type="protein sequence ID" value="QGG80396.1"/>
    <property type="molecule type" value="Genomic_DNA"/>
</dbReference>
<feature type="chain" id="PRO_5024316382" evidence="2">
    <location>
        <begin position="19"/>
        <end position="480"/>
    </location>
</feature>
<evidence type="ECO:0000256" key="1">
    <source>
        <dbReference type="SAM" id="Phobius"/>
    </source>
</evidence>
<dbReference type="SMART" id="SM00327">
    <property type="entry name" value="VWA"/>
    <property type="match status" value="1"/>
</dbReference>
<gene>
    <name evidence="4" type="ORF">GH975_07355</name>
</gene>
<keyword evidence="5" id="KW-1185">Reference proteome</keyword>
<evidence type="ECO:0000313" key="4">
    <source>
        <dbReference type="EMBL" id="QGG80396.1"/>
    </source>
</evidence>
<dbReference type="Gene3D" id="3.40.50.410">
    <property type="entry name" value="von Willebrand factor, type A domain"/>
    <property type="match status" value="1"/>
</dbReference>
<dbReference type="AlphaFoldDB" id="A0A5Q2QEE3"/>
<dbReference type="InterPro" id="IPR036465">
    <property type="entry name" value="vWFA_dom_sf"/>
</dbReference>